<reference evidence="1" key="2">
    <citation type="journal article" date="2023" name="Plants (Basel)">
        <title>Annotation of the Turnera subulata (Passifloraceae) Draft Genome Reveals the S-Locus Evolved after the Divergence of Turneroideae from Passifloroideae in a Stepwise Manner.</title>
        <authorList>
            <person name="Henning P.M."/>
            <person name="Roalson E.H."/>
            <person name="Mir W."/>
            <person name="McCubbin A.G."/>
            <person name="Shore J.S."/>
        </authorList>
    </citation>
    <scope>NUCLEOTIDE SEQUENCE</scope>
    <source>
        <strain evidence="1">F60SS</strain>
    </source>
</reference>
<protein>
    <submittedName>
        <fullName evidence="1">Uncharacterized protein</fullName>
    </submittedName>
</protein>
<dbReference type="EMBL" id="JAKUCV010004252">
    <property type="protein sequence ID" value="KAJ4835982.1"/>
    <property type="molecule type" value="Genomic_DNA"/>
</dbReference>
<name>A0A9Q0JCA3_9ROSI</name>
<dbReference type="OrthoDB" id="601557at2759"/>
<dbReference type="Proteomes" id="UP001141552">
    <property type="component" value="Unassembled WGS sequence"/>
</dbReference>
<accession>A0A9Q0JCA3</accession>
<gene>
    <name evidence="1" type="ORF">Tsubulata_022936</name>
</gene>
<keyword evidence="2" id="KW-1185">Reference proteome</keyword>
<reference evidence="1" key="1">
    <citation type="submission" date="2022-02" db="EMBL/GenBank/DDBJ databases">
        <authorList>
            <person name="Henning P.M."/>
            <person name="McCubbin A.G."/>
            <person name="Shore J.S."/>
        </authorList>
    </citation>
    <scope>NUCLEOTIDE SEQUENCE</scope>
    <source>
        <strain evidence="1">F60SS</strain>
        <tissue evidence="1">Leaves</tissue>
    </source>
</reference>
<organism evidence="1 2">
    <name type="scientific">Turnera subulata</name>
    <dbReference type="NCBI Taxonomy" id="218843"/>
    <lineage>
        <taxon>Eukaryota</taxon>
        <taxon>Viridiplantae</taxon>
        <taxon>Streptophyta</taxon>
        <taxon>Embryophyta</taxon>
        <taxon>Tracheophyta</taxon>
        <taxon>Spermatophyta</taxon>
        <taxon>Magnoliopsida</taxon>
        <taxon>eudicotyledons</taxon>
        <taxon>Gunneridae</taxon>
        <taxon>Pentapetalae</taxon>
        <taxon>rosids</taxon>
        <taxon>fabids</taxon>
        <taxon>Malpighiales</taxon>
        <taxon>Passifloraceae</taxon>
        <taxon>Turnera</taxon>
    </lineage>
</organism>
<evidence type="ECO:0000313" key="1">
    <source>
        <dbReference type="EMBL" id="KAJ4835982.1"/>
    </source>
</evidence>
<evidence type="ECO:0000313" key="2">
    <source>
        <dbReference type="Proteomes" id="UP001141552"/>
    </source>
</evidence>
<proteinExistence type="predicted"/>
<dbReference type="AlphaFoldDB" id="A0A9Q0JCA3"/>
<comment type="caution">
    <text evidence="1">The sequence shown here is derived from an EMBL/GenBank/DDBJ whole genome shotgun (WGS) entry which is preliminary data.</text>
</comment>
<sequence length="97" mass="11154">MEISYGYINPCFPSSKPFIVQQYRSLYVILTRSGIGGYETEPDTWPSPAGGVQNVLEQFRQMPEKEQAKKLMKQYCKDNREKEVTHAMFQILAGDQS</sequence>